<dbReference type="AlphaFoldDB" id="X1NAE9"/>
<protein>
    <submittedName>
        <fullName evidence="1">Uncharacterized protein</fullName>
    </submittedName>
</protein>
<sequence>NTNQAPDRQQRLYLTEDTAVVTMKFTDTLIGNLIASKAFGPRRKFLKVYGKDKILTVSNKQLTVSDGIGQRSEEWEYEDDQLGWYTALLENFALSILSPDENKLCSSGRENLKNMAVIESAYLSARTAMPEEPGRILQMAQIEPTSI</sequence>
<name>X1NAE9_9ZZZZ</name>
<dbReference type="EMBL" id="BARV01023804">
    <property type="protein sequence ID" value="GAI40957.1"/>
    <property type="molecule type" value="Genomic_DNA"/>
</dbReference>
<comment type="caution">
    <text evidence="1">The sequence shown here is derived from an EMBL/GenBank/DDBJ whole genome shotgun (WGS) entry which is preliminary data.</text>
</comment>
<feature type="non-terminal residue" evidence="1">
    <location>
        <position position="1"/>
    </location>
</feature>
<gene>
    <name evidence="1" type="ORF">S06H3_38981</name>
</gene>
<reference evidence="1" key="1">
    <citation type="journal article" date="2014" name="Front. Microbiol.">
        <title>High frequency of phylogenetically diverse reductive dehalogenase-homologous genes in deep subseafloor sedimentary metagenomes.</title>
        <authorList>
            <person name="Kawai M."/>
            <person name="Futagami T."/>
            <person name="Toyoda A."/>
            <person name="Takaki Y."/>
            <person name="Nishi S."/>
            <person name="Hori S."/>
            <person name="Arai W."/>
            <person name="Tsubouchi T."/>
            <person name="Morono Y."/>
            <person name="Uchiyama I."/>
            <person name="Ito T."/>
            <person name="Fujiyama A."/>
            <person name="Inagaki F."/>
            <person name="Takami H."/>
        </authorList>
    </citation>
    <scope>NUCLEOTIDE SEQUENCE</scope>
    <source>
        <strain evidence="1">Expedition CK06-06</strain>
    </source>
</reference>
<organism evidence="1">
    <name type="scientific">marine sediment metagenome</name>
    <dbReference type="NCBI Taxonomy" id="412755"/>
    <lineage>
        <taxon>unclassified sequences</taxon>
        <taxon>metagenomes</taxon>
        <taxon>ecological metagenomes</taxon>
    </lineage>
</organism>
<proteinExistence type="predicted"/>
<evidence type="ECO:0000313" key="1">
    <source>
        <dbReference type="EMBL" id="GAI40957.1"/>
    </source>
</evidence>
<accession>X1NAE9</accession>
<dbReference type="Gene3D" id="3.30.360.10">
    <property type="entry name" value="Dihydrodipicolinate Reductase, domain 2"/>
    <property type="match status" value="1"/>
</dbReference>